<dbReference type="Proteomes" id="UP000440694">
    <property type="component" value="Unassembled WGS sequence"/>
</dbReference>
<dbReference type="InterPro" id="IPR043135">
    <property type="entry name" value="Fur_C"/>
</dbReference>
<dbReference type="InterPro" id="IPR036388">
    <property type="entry name" value="WH-like_DNA-bd_sf"/>
</dbReference>
<keyword evidence="2" id="KW-0678">Repressor</keyword>
<dbReference type="SUPFAM" id="SSF46785">
    <property type="entry name" value="Winged helix' DNA-binding domain"/>
    <property type="match status" value="1"/>
</dbReference>
<proteinExistence type="inferred from homology"/>
<comment type="cofactor">
    <cofactor evidence="8">
        <name>Mn(2+)</name>
        <dbReference type="ChEBI" id="CHEBI:29035"/>
    </cofactor>
    <cofactor evidence="8">
        <name>Fe(2+)</name>
        <dbReference type="ChEBI" id="CHEBI:29033"/>
    </cofactor>
    <text evidence="8">Binds 1 Mn(2+) or Fe(2+) ion per subunit.</text>
</comment>
<evidence type="ECO:0000256" key="6">
    <source>
        <dbReference type="ARBA" id="ARBA00023163"/>
    </source>
</evidence>
<dbReference type="PANTHER" id="PTHR33202:SF6">
    <property type="entry name" value="ZINC UPTAKE REGULATION PROTEIN"/>
    <property type="match status" value="1"/>
</dbReference>
<accession>A0A6I3KJK9</accession>
<dbReference type="GO" id="GO:0003700">
    <property type="term" value="F:DNA-binding transcription factor activity"/>
    <property type="evidence" value="ECO:0007669"/>
    <property type="project" value="InterPro"/>
</dbReference>
<evidence type="ECO:0000313" key="10">
    <source>
        <dbReference type="Proteomes" id="UP000440694"/>
    </source>
</evidence>
<keyword evidence="3 7" id="KW-0862">Zinc</keyword>
<dbReference type="GO" id="GO:1900376">
    <property type="term" value="P:regulation of secondary metabolite biosynthetic process"/>
    <property type="evidence" value="ECO:0007669"/>
    <property type="project" value="TreeGrafter"/>
</dbReference>
<evidence type="ECO:0000256" key="7">
    <source>
        <dbReference type="PIRSR" id="PIRSR602481-1"/>
    </source>
</evidence>
<reference evidence="9 10" key="1">
    <citation type="submission" date="2019-11" db="EMBL/GenBank/DDBJ databases">
        <title>Identification of a novel strain.</title>
        <authorList>
            <person name="Xu Q."/>
            <person name="Wang G."/>
        </authorList>
    </citation>
    <scope>NUCLEOTIDE SEQUENCE [LARGE SCALE GENOMIC DNA]</scope>
    <source>
        <strain evidence="10">xq</strain>
    </source>
</reference>
<protein>
    <submittedName>
        <fullName evidence="9">Transcriptional repressor</fullName>
    </submittedName>
</protein>
<keyword evidence="6" id="KW-0804">Transcription</keyword>
<sequence>MTEATAKQQNAPSLTQSERKLAKAVDRASQAFTEKNLRFTKLRQDVFEEIAATHASIGAYDILAKLAEKGTRLAPISVYRAIDALLEAGVIHRLESKNAFFACRRMDHRTGRRPIFLSCERCNAVQEVDSEGIFDTIDRLARGASFQPRVKFVEVSGLCRACQSKKD</sequence>
<dbReference type="PANTHER" id="PTHR33202">
    <property type="entry name" value="ZINC UPTAKE REGULATION PROTEIN"/>
    <property type="match status" value="1"/>
</dbReference>
<dbReference type="GO" id="GO:0008270">
    <property type="term" value="F:zinc ion binding"/>
    <property type="evidence" value="ECO:0007669"/>
    <property type="project" value="TreeGrafter"/>
</dbReference>
<evidence type="ECO:0000256" key="1">
    <source>
        <dbReference type="ARBA" id="ARBA00007957"/>
    </source>
</evidence>
<keyword evidence="8" id="KW-0408">Iron</keyword>
<dbReference type="GO" id="GO:0000976">
    <property type="term" value="F:transcription cis-regulatory region binding"/>
    <property type="evidence" value="ECO:0007669"/>
    <property type="project" value="TreeGrafter"/>
</dbReference>
<evidence type="ECO:0000256" key="8">
    <source>
        <dbReference type="PIRSR" id="PIRSR602481-2"/>
    </source>
</evidence>
<keyword evidence="10" id="KW-1185">Reference proteome</keyword>
<keyword evidence="7" id="KW-0479">Metal-binding</keyword>
<comment type="similarity">
    <text evidence="1">Belongs to the Fur family.</text>
</comment>
<feature type="binding site" evidence="8">
    <location>
        <position position="108"/>
    </location>
    <ligand>
        <name>Fe cation</name>
        <dbReference type="ChEBI" id="CHEBI:24875"/>
    </ligand>
</feature>
<comment type="cofactor">
    <cofactor evidence="7">
        <name>Zn(2+)</name>
        <dbReference type="ChEBI" id="CHEBI:29105"/>
    </cofactor>
    <text evidence="7">Binds 1 zinc ion per subunit.</text>
</comment>
<name>A0A6I3KJK9_9HYPH</name>
<dbReference type="Pfam" id="PF01475">
    <property type="entry name" value="FUR"/>
    <property type="match status" value="1"/>
</dbReference>
<dbReference type="EMBL" id="WMBQ01000002">
    <property type="protein sequence ID" value="MTD95284.1"/>
    <property type="molecule type" value="Genomic_DNA"/>
</dbReference>
<dbReference type="InterPro" id="IPR036390">
    <property type="entry name" value="WH_DNA-bd_sf"/>
</dbReference>
<dbReference type="RefSeq" id="WP_154739846.1">
    <property type="nucleotide sequence ID" value="NZ_WMBQ01000002.1"/>
</dbReference>
<keyword evidence="4" id="KW-0805">Transcription regulation</keyword>
<evidence type="ECO:0000256" key="4">
    <source>
        <dbReference type="ARBA" id="ARBA00023015"/>
    </source>
</evidence>
<gene>
    <name evidence="9" type="ORF">GIW81_13175</name>
</gene>
<organism evidence="9 10">
    <name type="scientific">Hyphomicrobium album</name>
    <dbReference type="NCBI Taxonomy" id="2665159"/>
    <lineage>
        <taxon>Bacteria</taxon>
        <taxon>Pseudomonadati</taxon>
        <taxon>Pseudomonadota</taxon>
        <taxon>Alphaproteobacteria</taxon>
        <taxon>Hyphomicrobiales</taxon>
        <taxon>Hyphomicrobiaceae</taxon>
        <taxon>Hyphomicrobium</taxon>
    </lineage>
</organism>
<evidence type="ECO:0000256" key="5">
    <source>
        <dbReference type="ARBA" id="ARBA00023125"/>
    </source>
</evidence>
<dbReference type="Gene3D" id="1.10.10.10">
    <property type="entry name" value="Winged helix-like DNA-binding domain superfamily/Winged helix DNA-binding domain"/>
    <property type="match status" value="1"/>
</dbReference>
<dbReference type="GO" id="GO:0005829">
    <property type="term" value="C:cytosol"/>
    <property type="evidence" value="ECO:0007669"/>
    <property type="project" value="TreeGrafter"/>
</dbReference>
<evidence type="ECO:0000313" key="9">
    <source>
        <dbReference type="EMBL" id="MTD95284.1"/>
    </source>
</evidence>
<feature type="binding site" evidence="7">
    <location>
        <position position="119"/>
    </location>
    <ligand>
        <name>Zn(2+)</name>
        <dbReference type="ChEBI" id="CHEBI:29105"/>
    </ligand>
</feature>
<feature type="binding site" evidence="7">
    <location>
        <position position="162"/>
    </location>
    <ligand>
        <name>Zn(2+)</name>
        <dbReference type="ChEBI" id="CHEBI:29105"/>
    </ligand>
</feature>
<comment type="caution">
    <text evidence="9">The sequence shown here is derived from an EMBL/GenBank/DDBJ whole genome shotgun (WGS) entry which is preliminary data.</text>
</comment>
<feature type="binding site" evidence="7">
    <location>
        <position position="122"/>
    </location>
    <ligand>
        <name>Zn(2+)</name>
        <dbReference type="ChEBI" id="CHEBI:29105"/>
    </ligand>
</feature>
<evidence type="ECO:0000256" key="2">
    <source>
        <dbReference type="ARBA" id="ARBA00022491"/>
    </source>
</evidence>
<keyword evidence="5" id="KW-0238">DNA-binding</keyword>
<evidence type="ECO:0000256" key="3">
    <source>
        <dbReference type="ARBA" id="ARBA00022833"/>
    </source>
</evidence>
<dbReference type="AlphaFoldDB" id="A0A6I3KJK9"/>
<feature type="binding site" evidence="7">
    <location>
        <position position="159"/>
    </location>
    <ligand>
        <name>Zn(2+)</name>
        <dbReference type="ChEBI" id="CHEBI:29105"/>
    </ligand>
</feature>
<dbReference type="Gene3D" id="3.30.1490.190">
    <property type="match status" value="1"/>
</dbReference>
<dbReference type="InterPro" id="IPR002481">
    <property type="entry name" value="FUR"/>
</dbReference>
<dbReference type="GO" id="GO:0045892">
    <property type="term" value="P:negative regulation of DNA-templated transcription"/>
    <property type="evidence" value="ECO:0007669"/>
    <property type="project" value="TreeGrafter"/>
</dbReference>